<proteinExistence type="predicted"/>
<evidence type="ECO:0000256" key="1">
    <source>
        <dbReference type="SAM" id="MobiDB-lite"/>
    </source>
</evidence>
<sequence>MSSEISVNRDRNLESPGPSEIVLRESLPSFLDTITEEEEDRSSSNSEPSETDSMQHHYFSLDRPSSDTDLLEARNLVADLEGCNWYVRLPFPPITSIDQKADKFKTCAPRPRSPRYPFPLSFLTELKECGPRRVRQPSEPIHPASRSFYFYLKKSVSRSLPSVLLHSEPRSSQRNFSASHTCMKNGMRNTINSWAPSPTKTQLRALAEWTPSSPGITTIADGPHIDASSCLIPSLYAIAVDCSANTEEDAERIFQSSLLNGKSDALHGAQQVLTISTTKMKRSPSMEEVCMFLGGNTSVQNNLSSNLDEPQIYDSSAETFPHSTKDSFSTSVSSLSERYVEYPPVKPRPIYDYGTDESFLEIFMTPAVDNMQCGEDDIAGTPPSVDDFKEHSSKQRFKLSPLENLDRSFVWRDSCRKSWKKLLKVTDNSFHFYNEEDFPFIDQEGSYTEAWYITDDQQFPWLDRAQLADFDEETWSCECSSESLPDEKKKVKPANRLIKSPFNKKNRQVNSSAKNTIQRVRESQSGWESRQSCWFSWVRQLCGCVLRTNGIT</sequence>
<feature type="compositionally biased region" description="Low complexity" evidence="1">
    <location>
        <begin position="43"/>
        <end position="52"/>
    </location>
</feature>
<evidence type="ECO:0000313" key="2">
    <source>
        <dbReference type="WBParaSite" id="MCU_002658-RB"/>
    </source>
</evidence>
<organism evidence="2">
    <name type="scientific">Mesocestoides corti</name>
    <name type="common">Flatworm</name>
    <dbReference type="NCBI Taxonomy" id="53468"/>
    <lineage>
        <taxon>Eukaryota</taxon>
        <taxon>Metazoa</taxon>
        <taxon>Spiralia</taxon>
        <taxon>Lophotrochozoa</taxon>
        <taxon>Platyhelminthes</taxon>
        <taxon>Cestoda</taxon>
        <taxon>Eucestoda</taxon>
        <taxon>Cyclophyllidea</taxon>
        <taxon>Mesocestoididae</taxon>
        <taxon>Mesocestoides</taxon>
    </lineage>
</organism>
<protein>
    <submittedName>
        <fullName evidence="2">PP1c_bdg domain-containing protein</fullName>
    </submittedName>
</protein>
<reference evidence="2" key="1">
    <citation type="submission" date="2019-11" db="UniProtKB">
        <authorList>
            <consortium name="WormBaseParasite"/>
        </authorList>
    </citation>
    <scope>IDENTIFICATION</scope>
</reference>
<accession>A0A5K3EU33</accession>
<name>A0A5K3EU33_MESCO</name>
<feature type="region of interest" description="Disordered" evidence="1">
    <location>
        <begin position="1"/>
        <end position="61"/>
    </location>
</feature>
<dbReference type="WBParaSite" id="MCU_002658-RB">
    <property type="protein sequence ID" value="MCU_002658-RB"/>
    <property type="gene ID" value="MCU_002658"/>
</dbReference>
<dbReference type="AlphaFoldDB" id="A0A5K3EU33"/>